<dbReference type="InterPro" id="IPR006311">
    <property type="entry name" value="TAT_signal"/>
</dbReference>
<evidence type="ECO:0000259" key="3">
    <source>
        <dbReference type="PROSITE" id="PS50983"/>
    </source>
</evidence>
<feature type="domain" description="Fe/B12 periplasmic-binding" evidence="3">
    <location>
        <begin position="80"/>
        <end position="359"/>
    </location>
</feature>
<sequence length="359" mass="39314">MSRRLPPGPARRPVPRTSRWTSRRISRRLTLITAAATALALTAGCGAQVRQGPEGSAAAGYPVTVENCGQKVTYDRAPSRPVAYDVGIIETMFALGLREKLAGYVLGRGHSVADSPWKDDFEKAHRLAADRPSKELILEAKADFVYAGWNYGFREGSGLTPQDLEQVGVRSYVLTESCRNGVSDRSRGVVPPLEALYTDLRNLGRIFGVSERAEELVRRYQAQVAAVEASIPKDRPRPKVFVYDSGTDKPFTTGRFAAAHEIITRAGGDHVFADMRDSWIQVGWESVVQANPDIIVINDYGEQSAAEKQAFLESYAPLANVNAVKNKRFFTLPYAALVEGPRNPAAIESFSGYLRGLPG</sequence>
<protein>
    <submittedName>
        <fullName evidence="4">Iron complex transport system substrate-binding protein</fullName>
    </submittedName>
</protein>
<proteinExistence type="inferred from homology"/>
<name>A0A1M5LVK5_STRHI</name>
<dbReference type="Proteomes" id="UP000184501">
    <property type="component" value="Unassembled WGS sequence"/>
</dbReference>
<keyword evidence="5" id="KW-1185">Reference proteome</keyword>
<feature type="region of interest" description="Disordered" evidence="2">
    <location>
        <begin position="1"/>
        <end position="20"/>
    </location>
</feature>
<gene>
    <name evidence="4" type="ORF">SAMN05444320_11272</name>
</gene>
<dbReference type="PANTHER" id="PTHR30535">
    <property type="entry name" value="VITAMIN B12-BINDING PROTEIN"/>
    <property type="match status" value="1"/>
</dbReference>
<evidence type="ECO:0000313" key="4">
    <source>
        <dbReference type="EMBL" id="SHG68940.1"/>
    </source>
</evidence>
<dbReference type="PROSITE" id="PS50983">
    <property type="entry name" value="FE_B12_PBP"/>
    <property type="match status" value="1"/>
</dbReference>
<evidence type="ECO:0000256" key="2">
    <source>
        <dbReference type="SAM" id="MobiDB-lite"/>
    </source>
</evidence>
<dbReference type="PANTHER" id="PTHR30535:SF7">
    <property type="entry name" value="IRON(III) DICITRATE-BINDING PROTEIN"/>
    <property type="match status" value="1"/>
</dbReference>
<evidence type="ECO:0000313" key="5">
    <source>
        <dbReference type="Proteomes" id="UP000184501"/>
    </source>
</evidence>
<feature type="compositionally biased region" description="Pro residues" evidence="2">
    <location>
        <begin position="1"/>
        <end position="12"/>
    </location>
</feature>
<dbReference type="InterPro" id="IPR050902">
    <property type="entry name" value="ABC_Transporter_SBP"/>
</dbReference>
<dbReference type="OrthoDB" id="9797850at2"/>
<comment type="similarity">
    <text evidence="1">Belongs to the bacterial solute-binding protein 8 family.</text>
</comment>
<dbReference type="InterPro" id="IPR002491">
    <property type="entry name" value="ABC_transptr_periplasmic_BD"/>
</dbReference>
<dbReference type="PROSITE" id="PS51318">
    <property type="entry name" value="TAT"/>
    <property type="match status" value="1"/>
</dbReference>
<dbReference type="AlphaFoldDB" id="A0A1M5LVK5"/>
<dbReference type="CDD" id="cd01148">
    <property type="entry name" value="TroA_a"/>
    <property type="match status" value="1"/>
</dbReference>
<dbReference type="Pfam" id="PF01497">
    <property type="entry name" value="Peripla_BP_2"/>
    <property type="match status" value="1"/>
</dbReference>
<accession>A0A1M5LVK5</accession>
<reference evidence="4 5" key="1">
    <citation type="submission" date="2016-11" db="EMBL/GenBank/DDBJ databases">
        <authorList>
            <person name="Jaros S."/>
            <person name="Januszkiewicz K."/>
            <person name="Wedrychowicz H."/>
        </authorList>
    </citation>
    <scope>NUCLEOTIDE SEQUENCE [LARGE SCALE GENOMIC DNA]</scope>
    <source>
        <strain evidence="4 5">DSM 44523</strain>
    </source>
</reference>
<dbReference type="Gene3D" id="3.40.50.1980">
    <property type="entry name" value="Nitrogenase molybdenum iron protein domain"/>
    <property type="match status" value="2"/>
</dbReference>
<evidence type="ECO:0000256" key="1">
    <source>
        <dbReference type="ARBA" id="ARBA00008814"/>
    </source>
</evidence>
<dbReference type="STRING" id="2017.SAMN05444320_11272"/>
<dbReference type="EMBL" id="FQVN01000012">
    <property type="protein sequence ID" value="SHG68940.1"/>
    <property type="molecule type" value="Genomic_DNA"/>
</dbReference>
<dbReference type="RefSeq" id="WP_083960236.1">
    <property type="nucleotide sequence ID" value="NZ_FQVN01000012.1"/>
</dbReference>
<organism evidence="4 5">
    <name type="scientific">Streptoalloteichus hindustanus</name>
    <dbReference type="NCBI Taxonomy" id="2017"/>
    <lineage>
        <taxon>Bacteria</taxon>
        <taxon>Bacillati</taxon>
        <taxon>Actinomycetota</taxon>
        <taxon>Actinomycetes</taxon>
        <taxon>Pseudonocardiales</taxon>
        <taxon>Pseudonocardiaceae</taxon>
        <taxon>Streptoalloteichus</taxon>
    </lineage>
</organism>
<dbReference type="SUPFAM" id="SSF53807">
    <property type="entry name" value="Helical backbone' metal receptor"/>
    <property type="match status" value="1"/>
</dbReference>